<organism evidence="1 2">
    <name type="scientific">Penicillium citrinum</name>
    <dbReference type="NCBI Taxonomy" id="5077"/>
    <lineage>
        <taxon>Eukaryota</taxon>
        <taxon>Fungi</taxon>
        <taxon>Dikarya</taxon>
        <taxon>Ascomycota</taxon>
        <taxon>Pezizomycotina</taxon>
        <taxon>Eurotiomycetes</taxon>
        <taxon>Eurotiomycetidae</taxon>
        <taxon>Eurotiales</taxon>
        <taxon>Aspergillaceae</taxon>
        <taxon>Penicillium</taxon>
    </lineage>
</organism>
<gene>
    <name evidence="1" type="ORF">N7469_006538</name>
</gene>
<dbReference type="OrthoDB" id="5549748at2759"/>
<dbReference type="Gene3D" id="1.20.1270.60">
    <property type="entry name" value="Arfaptin homology (AH) domain/BAR domain"/>
    <property type="match status" value="1"/>
</dbReference>
<protein>
    <submittedName>
        <fullName evidence="1">BAR domain-containing family</fullName>
    </submittedName>
</protein>
<dbReference type="SUPFAM" id="SSF103657">
    <property type="entry name" value="BAR/IMD domain-like"/>
    <property type="match status" value="1"/>
</dbReference>
<accession>A0A9W9NYG1</accession>
<name>A0A9W9NYG1_PENCI</name>
<dbReference type="GeneID" id="81384623"/>
<keyword evidence="2" id="KW-1185">Reference proteome</keyword>
<proteinExistence type="predicted"/>
<dbReference type="RefSeq" id="XP_056500694.1">
    <property type="nucleotide sequence ID" value="XM_056645456.1"/>
</dbReference>
<comment type="caution">
    <text evidence="1">The sequence shown here is derived from an EMBL/GenBank/DDBJ whole genome shotgun (WGS) entry which is preliminary data.</text>
</comment>
<dbReference type="Proteomes" id="UP001147733">
    <property type="component" value="Unassembled WGS sequence"/>
</dbReference>
<evidence type="ECO:0000313" key="1">
    <source>
        <dbReference type="EMBL" id="KAJ5231950.1"/>
    </source>
</evidence>
<dbReference type="EMBL" id="JAPQKT010000005">
    <property type="protein sequence ID" value="KAJ5231950.1"/>
    <property type="molecule type" value="Genomic_DNA"/>
</dbReference>
<evidence type="ECO:0000313" key="2">
    <source>
        <dbReference type="Proteomes" id="UP001147733"/>
    </source>
</evidence>
<reference evidence="1" key="1">
    <citation type="submission" date="2022-11" db="EMBL/GenBank/DDBJ databases">
        <authorList>
            <person name="Petersen C."/>
        </authorList>
    </citation>
    <scope>NUCLEOTIDE SEQUENCE</scope>
    <source>
        <strain evidence="1">IBT 23319</strain>
    </source>
</reference>
<dbReference type="AlphaFoldDB" id="A0A9W9NYG1"/>
<reference evidence="1" key="2">
    <citation type="journal article" date="2023" name="IMA Fungus">
        <title>Comparative genomic study of the Penicillium genus elucidates a diverse pangenome and 15 lateral gene transfer events.</title>
        <authorList>
            <person name="Petersen C."/>
            <person name="Sorensen T."/>
            <person name="Nielsen M.R."/>
            <person name="Sondergaard T.E."/>
            <person name="Sorensen J.L."/>
            <person name="Fitzpatrick D.A."/>
            <person name="Frisvad J.C."/>
            <person name="Nielsen K.L."/>
        </authorList>
    </citation>
    <scope>NUCLEOTIDE SEQUENCE</scope>
    <source>
        <strain evidence="1">IBT 23319</strain>
    </source>
</reference>
<dbReference type="InterPro" id="IPR027267">
    <property type="entry name" value="AH/BAR_dom_sf"/>
</dbReference>
<sequence length="105" mass="11376">MKQSLPHLPGLCHSPNLLLFGLRQSIPCSAINPIARGSLAGSQILAQSTEGKDPLASALEKYALAEKKVGEARLAQDSQIQLRFLTGWNTVDQFSLSSSSRFHDD</sequence>